<accession>A0A2Z6QFY9</accession>
<dbReference type="Proteomes" id="UP000247702">
    <property type="component" value="Unassembled WGS sequence"/>
</dbReference>
<organism evidence="1 2">
    <name type="scientific">Rhizophagus clarus</name>
    <dbReference type="NCBI Taxonomy" id="94130"/>
    <lineage>
        <taxon>Eukaryota</taxon>
        <taxon>Fungi</taxon>
        <taxon>Fungi incertae sedis</taxon>
        <taxon>Mucoromycota</taxon>
        <taxon>Glomeromycotina</taxon>
        <taxon>Glomeromycetes</taxon>
        <taxon>Glomerales</taxon>
        <taxon>Glomeraceae</taxon>
        <taxon>Rhizophagus</taxon>
    </lineage>
</organism>
<keyword evidence="2" id="KW-1185">Reference proteome</keyword>
<evidence type="ECO:0008006" key="3">
    <source>
        <dbReference type="Google" id="ProtNLM"/>
    </source>
</evidence>
<gene>
    <name evidence="1" type="ORF">RclHR1_00140036</name>
</gene>
<dbReference type="AlphaFoldDB" id="A0A2Z6QFY9"/>
<proteinExistence type="predicted"/>
<comment type="caution">
    <text evidence="1">The sequence shown here is derived from an EMBL/GenBank/DDBJ whole genome shotgun (WGS) entry which is preliminary data.</text>
</comment>
<evidence type="ECO:0000313" key="1">
    <source>
        <dbReference type="EMBL" id="GBB87532.1"/>
    </source>
</evidence>
<sequence>MMSIECKDYISSWCGVKITNPSRTLLYQKYFEWCEENGEKPFSNNIIEKKFSDIDIESKQARTGDGKREWQYIFDRPKIVAKLCESDLGDIEEFSDIPQPDLPENETIDILIFNVSEIIHPKLILPQPEENLPPRDKKADKQNELTQLLFNYVAKDTRALIISTSGTSKTSKTPESVIDDLETSKHPKSIEPILSSAILLSRAQQEERFKKRTVKFGEDPDVFITITKKDRLDFITFCDRMETDSRMCGYAKEVEENLNEYMDMMIRERLIGEEIICHSLKEDRVTSSWLNTDEKW</sequence>
<evidence type="ECO:0000313" key="2">
    <source>
        <dbReference type="Proteomes" id="UP000247702"/>
    </source>
</evidence>
<protein>
    <recommendedName>
        <fullName evidence="3">DNA primase/nucleoside triphosphatase C-terminal domain-containing protein</fullName>
    </recommendedName>
</protein>
<dbReference type="EMBL" id="BEXD01000446">
    <property type="protein sequence ID" value="GBB87532.1"/>
    <property type="molecule type" value="Genomic_DNA"/>
</dbReference>
<name>A0A2Z6QFY9_9GLOM</name>
<reference evidence="1 2" key="1">
    <citation type="submission" date="2017-11" db="EMBL/GenBank/DDBJ databases">
        <title>The genome of Rhizophagus clarus HR1 reveals common genetic basis of auxotrophy among arbuscular mycorrhizal fungi.</title>
        <authorList>
            <person name="Kobayashi Y."/>
        </authorList>
    </citation>
    <scope>NUCLEOTIDE SEQUENCE [LARGE SCALE GENOMIC DNA]</scope>
    <source>
        <strain evidence="1 2">HR1</strain>
    </source>
</reference>